<dbReference type="GO" id="GO:0051155">
    <property type="term" value="P:positive regulation of striated muscle cell differentiation"/>
    <property type="evidence" value="ECO:0007669"/>
    <property type="project" value="Ensembl"/>
</dbReference>
<keyword evidence="14" id="KW-0175">Coiled coil</keyword>
<dbReference type="FunFam" id="1.10.510.10:FF:000172">
    <property type="entry name" value="serine/threonine-protein kinase Nek1 isoform X1"/>
    <property type="match status" value="1"/>
</dbReference>
<dbReference type="SMART" id="SM00220">
    <property type="entry name" value="S_TKc"/>
    <property type="match status" value="1"/>
</dbReference>
<dbReference type="Ensembl" id="ENSSMRT00000008267.1">
    <property type="protein sequence ID" value="ENSSMRP00000007060.1"/>
    <property type="gene ID" value="ENSSMRG00000005703.1"/>
</dbReference>
<evidence type="ECO:0000256" key="5">
    <source>
        <dbReference type="ARBA" id="ARBA00022679"/>
    </source>
</evidence>
<keyword evidence="7 13" id="KW-0547">Nucleotide-binding</keyword>
<feature type="compositionally biased region" description="Basic and acidic residues" evidence="15">
    <location>
        <begin position="716"/>
        <end position="735"/>
    </location>
</feature>
<dbReference type="FunFam" id="3.30.200.20:FF:000097">
    <property type="entry name" value="Probable serine/threonine-protein kinase nek1"/>
    <property type="match status" value="1"/>
</dbReference>
<dbReference type="SUPFAM" id="SSF56112">
    <property type="entry name" value="Protein kinase-like (PK-like)"/>
    <property type="match status" value="1"/>
</dbReference>
<dbReference type="EC" id="2.7.11.1" evidence="3"/>
<keyword evidence="6" id="KW-0479">Metal-binding</keyword>
<organism evidence="17 18">
    <name type="scientific">Salvator merianae</name>
    <name type="common">Argentine black and white tegu</name>
    <name type="synonym">Tupinambis merianae</name>
    <dbReference type="NCBI Taxonomy" id="96440"/>
    <lineage>
        <taxon>Eukaryota</taxon>
        <taxon>Metazoa</taxon>
        <taxon>Chordata</taxon>
        <taxon>Craniata</taxon>
        <taxon>Vertebrata</taxon>
        <taxon>Euteleostomi</taxon>
        <taxon>Lepidosauria</taxon>
        <taxon>Squamata</taxon>
        <taxon>Bifurcata</taxon>
        <taxon>Unidentata</taxon>
        <taxon>Episquamata</taxon>
        <taxon>Laterata</taxon>
        <taxon>Teiioidea</taxon>
        <taxon>Teiidae</taxon>
        <taxon>Salvator</taxon>
    </lineage>
</organism>
<dbReference type="PROSITE" id="PS50011">
    <property type="entry name" value="PROTEIN_KINASE_DOM"/>
    <property type="match status" value="1"/>
</dbReference>
<evidence type="ECO:0000256" key="14">
    <source>
        <dbReference type="SAM" id="Coils"/>
    </source>
</evidence>
<dbReference type="GO" id="GO:0004674">
    <property type="term" value="F:protein serine/threonine kinase activity"/>
    <property type="evidence" value="ECO:0007669"/>
    <property type="project" value="UniProtKB-KW"/>
</dbReference>
<keyword evidence="18" id="KW-1185">Reference proteome</keyword>
<evidence type="ECO:0000256" key="2">
    <source>
        <dbReference type="ARBA" id="ARBA00010886"/>
    </source>
</evidence>
<comment type="catalytic activity">
    <reaction evidence="11">
        <text>L-threonyl-[protein] + ATP = O-phospho-L-threonyl-[protein] + ADP + H(+)</text>
        <dbReference type="Rhea" id="RHEA:46608"/>
        <dbReference type="Rhea" id="RHEA-COMP:11060"/>
        <dbReference type="Rhea" id="RHEA-COMP:11605"/>
        <dbReference type="ChEBI" id="CHEBI:15378"/>
        <dbReference type="ChEBI" id="CHEBI:30013"/>
        <dbReference type="ChEBI" id="CHEBI:30616"/>
        <dbReference type="ChEBI" id="CHEBI:61977"/>
        <dbReference type="ChEBI" id="CHEBI:456216"/>
        <dbReference type="EC" id="2.7.11.1"/>
    </reaction>
</comment>
<dbReference type="PROSITE" id="PS00107">
    <property type="entry name" value="PROTEIN_KINASE_ATP"/>
    <property type="match status" value="1"/>
</dbReference>
<keyword evidence="10" id="KW-0460">Magnesium</keyword>
<evidence type="ECO:0000256" key="7">
    <source>
        <dbReference type="ARBA" id="ARBA00022741"/>
    </source>
</evidence>
<reference evidence="17" key="1">
    <citation type="submission" date="2025-08" db="UniProtKB">
        <authorList>
            <consortium name="Ensembl"/>
        </authorList>
    </citation>
    <scope>IDENTIFICATION</scope>
</reference>
<evidence type="ECO:0000256" key="3">
    <source>
        <dbReference type="ARBA" id="ARBA00012513"/>
    </source>
</evidence>
<sequence length="830" mass="96303">MDEYEIIKMIGEGSFGKVFLAKGKEGNQLCVIKEINLTKMPKQEKESSQKEVTLLARMKHPNIVAFYTSFQEKNNLYIIMEYCDGGDLMKMILGQRGVLFEEDRILGWFVQISLGLKHIHDRRILHRDVKSQNIFLSNNGKVAKLGDFGIARILNNTMEFAHTCVGTPYYLSPEICESRPYNNKTDIWSLGCVLYELCTLKHPFEGNSLPQLVLKIRRGHFTPVSIKYSYELRTLISQLLRISPRDRPSINSIFKKPFLEKQIKNYLPPEIMEEEFSHTVLHRKRQPASLSSAPEVPKTKIHGHYSPKIKMEMRPERQELLYRNEWKSPVRGHNPLNQNWGIKNKMYKKPEAARMCGNYDHYYMKLEKLQKRCLLPDDCPHIAQRLEEYYKQKRPEPSLPPPPHWPAEYLQRRFNAQQYKLKVEKQLGLRPSSADKEHCKIMKEVQPKPYQNVFPQKDVMKEQEYLEQLQKIREQYHSEVNEIKLKAEALEDNKNIEKRTYLIKHRKSEDQTAHSSTNSKGEDEPMQNVEENVKQIELQKWQDKNLMERKCKAKGGIKFLIDLKTDVPDTKEEKEQCSYLNETLTFEDGENLRKKLSNSDDDYTDKALVELCCQVAGDNNQSDAVVNRKHWEALVPQTLLNILENADITSVCPTMNEAECQVFKMPSELLENRRKWSQESPRTLMNMLAEAECSSDTICQAEELNETATPWMPTHGKTDSKEGSADQEDEGKLDPREDDGDNSNNDDDNEDDDDNDTNFEESDDELRNELVESLEKVVASIEEMSKSPPELANTEQQKEDDETGSKFRKSCASWEDNSNQIGDKQEGAIS</sequence>
<evidence type="ECO:0000256" key="15">
    <source>
        <dbReference type="SAM" id="MobiDB-lite"/>
    </source>
</evidence>
<feature type="binding site" evidence="13">
    <location>
        <position position="33"/>
    </location>
    <ligand>
        <name>ATP</name>
        <dbReference type="ChEBI" id="CHEBI:30616"/>
    </ligand>
</feature>
<dbReference type="GeneTree" id="ENSGT00940000160136"/>
<evidence type="ECO:0000313" key="18">
    <source>
        <dbReference type="Proteomes" id="UP000694421"/>
    </source>
</evidence>
<dbReference type="PANTHER" id="PTHR44899:SF1">
    <property type="entry name" value="SERINE_THREONINE-PROTEIN KINASE NEK5"/>
    <property type="match status" value="1"/>
</dbReference>
<dbReference type="PANTHER" id="PTHR44899">
    <property type="entry name" value="CAMK FAMILY PROTEIN KINASE"/>
    <property type="match status" value="1"/>
</dbReference>
<feature type="compositionally biased region" description="Basic and acidic residues" evidence="15">
    <location>
        <begin position="765"/>
        <end position="775"/>
    </location>
</feature>
<dbReference type="PROSITE" id="PS00108">
    <property type="entry name" value="PROTEIN_KINASE_ST"/>
    <property type="match status" value="1"/>
</dbReference>
<evidence type="ECO:0000256" key="9">
    <source>
        <dbReference type="ARBA" id="ARBA00022840"/>
    </source>
</evidence>
<evidence type="ECO:0000259" key="16">
    <source>
        <dbReference type="PROSITE" id="PS50011"/>
    </source>
</evidence>
<evidence type="ECO:0000256" key="12">
    <source>
        <dbReference type="ARBA" id="ARBA00048679"/>
    </source>
</evidence>
<comment type="similarity">
    <text evidence="2">Belongs to the protein kinase superfamily. NEK Ser/Thr protein kinase family. NIMA subfamily.</text>
</comment>
<evidence type="ECO:0000256" key="1">
    <source>
        <dbReference type="ARBA" id="ARBA00001946"/>
    </source>
</evidence>
<keyword evidence="9 13" id="KW-0067">ATP-binding</keyword>
<keyword evidence="5" id="KW-0808">Transferase</keyword>
<evidence type="ECO:0000256" key="11">
    <source>
        <dbReference type="ARBA" id="ARBA00047899"/>
    </source>
</evidence>
<evidence type="ECO:0000256" key="4">
    <source>
        <dbReference type="ARBA" id="ARBA00022527"/>
    </source>
</evidence>
<dbReference type="Gene3D" id="3.30.200.20">
    <property type="entry name" value="Phosphorylase Kinase, domain 1"/>
    <property type="match status" value="1"/>
</dbReference>
<feature type="coiled-coil region" evidence="14">
    <location>
        <begin position="466"/>
        <end position="500"/>
    </location>
</feature>
<dbReference type="InterPro" id="IPR000719">
    <property type="entry name" value="Prot_kinase_dom"/>
</dbReference>
<proteinExistence type="inferred from homology"/>
<dbReference type="OMA" id="RQWDARA"/>
<feature type="region of interest" description="Disordered" evidence="15">
    <location>
        <begin position="706"/>
        <end position="830"/>
    </location>
</feature>
<dbReference type="AlphaFoldDB" id="A0A8D0BP85"/>
<feature type="region of interest" description="Disordered" evidence="15">
    <location>
        <begin position="503"/>
        <end position="528"/>
    </location>
</feature>
<name>A0A8D0BP85_SALMN</name>
<protein>
    <recommendedName>
        <fullName evidence="3">non-specific serine/threonine protein kinase</fullName>
        <ecNumber evidence="3">2.7.11.1</ecNumber>
    </recommendedName>
</protein>
<evidence type="ECO:0000256" key="6">
    <source>
        <dbReference type="ARBA" id="ARBA00022723"/>
    </source>
</evidence>
<evidence type="ECO:0000256" key="13">
    <source>
        <dbReference type="PROSITE-ProRule" id="PRU10141"/>
    </source>
</evidence>
<comment type="cofactor">
    <cofactor evidence="1">
        <name>Mg(2+)</name>
        <dbReference type="ChEBI" id="CHEBI:18420"/>
    </cofactor>
</comment>
<dbReference type="InterPro" id="IPR011009">
    <property type="entry name" value="Kinase-like_dom_sf"/>
</dbReference>
<dbReference type="GO" id="GO:0005524">
    <property type="term" value="F:ATP binding"/>
    <property type="evidence" value="ECO:0007669"/>
    <property type="project" value="UniProtKB-UniRule"/>
</dbReference>
<feature type="compositionally biased region" description="Acidic residues" evidence="15">
    <location>
        <begin position="736"/>
        <end position="764"/>
    </location>
</feature>
<dbReference type="Proteomes" id="UP000694421">
    <property type="component" value="Unplaced"/>
</dbReference>
<comment type="catalytic activity">
    <reaction evidence="12">
        <text>L-seryl-[protein] + ATP = O-phospho-L-seryl-[protein] + ADP + H(+)</text>
        <dbReference type="Rhea" id="RHEA:17989"/>
        <dbReference type="Rhea" id="RHEA-COMP:9863"/>
        <dbReference type="Rhea" id="RHEA-COMP:11604"/>
        <dbReference type="ChEBI" id="CHEBI:15378"/>
        <dbReference type="ChEBI" id="CHEBI:29999"/>
        <dbReference type="ChEBI" id="CHEBI:30616"/>
        <dbReference type="ChEBI" id="CHEBI:83421"/>
        <dbReference type="ChEBI" id="CHEBI:456216"/>
        <dbReference type="EC" id="2.7.11.1"/>
    </reaction>
</comment>
<evidence type="ECO:0000256" key="8">
    <source>
        <dbReference type="ARBA" id="ARBA00022777"/>
    </source>
</evidence>
<accession>A0A8D0BP85</accession>
<keyword evidence="4" id="KW-0723">Serine/threonine-protein kinase</keyword>
<dbReference type="InterPro" id="IPR008271">
    <property type="entry name" value="Ser/Thr_kinase_AS"/>
</dbReference>
<dbReference type="GO" id="GO:0046872">
    <property type="term" value="F:metal ion binding"/>
    <property type="evidence" value="ECO:0007669"/>
    <property type="project" value="UniProtKB-KW"/>
</dbReference>
<dbReference type="Pfam" id="PF00069">
    <property type="entry name" value="Pkinase"/>
    <property type="match status" value="1"/>
</dbReference>
<dbReference type="Gene3D" id="1.10.510.10">
    <property type="entry name" value="Transferase(Phosphotransferase) domain 1"/>
    <property type="match status" value="1"/>
</dbReference>
<keyword evidence="8" id="KW-0418">Kinase</keyword>
<evidence type="ECO:0000313" key="17">
    <source>
        <dbReference type="Ensembl" id="ENSSMRP00000007060.1"/>
    </source>
</evidence>
<reference evidence="17" key="2">
    <citation type="submission" date="2025-09" db="UniProtKB">
        <authorList>
            <consortium name="Ensembl"/>
        </authorList>
    </citation>
    <scope>IDENTIFICATION</scope>
</reference>
<evidence type="ECO:0000256" key="10">
    <source>
        <dbReference type="ARBA" id="ARBA00022842"/>
    </source>
</evidence>
<dbReference type="InterPro" id="IPR017441">
    <property type="entry name" value="Protein_kinase_ATP_BS"/>
</dbReference>
<dbReference type="InterPro" id="IPR051131">
    <property type="entry name" value="NEK_Ser/Thr_kinase_NIMA"/>
</dbReference>
<feature type="domain" description="Protein kinase" evidence="16">
    <location>
        <begin position="4"/>
        <end position="259"/>
    </location>
</feature>